<dbReference type="InterPro" id="IPR044643">
    <property type="entry name" value="TrpF_fam"/>
</dbReference>
<dbReference type="CDD" id="cd00405">
    <property type="entry name" value="PRAI"/>
    <property type="match status" value="1"/>
</dbReference>
<keyword evidence="12" id="KW-1185">Reference proteome</keyword>
<evidence type="ECO:0000256" key="3">
    <source>
        <dbReference type="ARBA" id="ARBA00012572"/>
    </source>
</evidence>
<dbReference type="AlphaFoldDB" id="A0A5A7NAE4"/>
<keyword evidence="6 9" id="KW-0822">Tryptophan biosynthesis</keyword>
<evidence type="ECO:0000256" key="1">
    <source>
        <dbReference type="ARBA" id="ARBA00001164"/>
    </source>
</evidence>
<evidence type="ECO:0000256" key="5">
    <source>
        <dbReference type="ARBA" id="ARBA00022605"/>
    </source>
</evidence>
<dbReference type="NCBIfam" id="NF002295">
    <property type="entry name" value="PRK01222.1-1"/>
    <property type="match status" value="1"/>
</dbReference>
<dbReference type="RefSeq" id="WP_150007210.1">
    <property type="nucleotide sequence ID" value="NZ_BKCN01000013.1"/>
</dbReference>
<comment type="similarity">
    <text evidence="9">Belongs to the TrpF family.</text>
</comment>
<organism evidence="11 12">
    <name type="scientific">Iodidimonas nitroreducens</name>
    <dbReference type="NCBI Taxonomy" id="1236968"/>
    <lineage>
        <taxon>Bacteria</taxon>
        <taxon>Pseudomonadati</taxon>
        <taxon>Pseudomonadota</taxon>
        <taxon>Alphaproteobacteria</taxon>
        <taxon>Iodidimonadales</taxon>
        <taxon>Iodidimonadaceae</taxon>
        <taxon>Iodidimonas</taxon>
    </lineage>
</organism>
<dbReference type="GO" id="GO:0004640">
    <property type="term" value="F:phosphoribosylanthranilate isomerase activity"/>
    <property type="evidence" value="ECO:0007669"/>
    <property type="project" value="UniProtKB-UniRule"/>
</dbReference>
<dbReference type="InterPro" id="IPR013785">
    <property type="entry name" value="Aldolase_TIM"/>
</dbReference>
<evidence type="ECO:0000256" key="2">
    <source>
        <dbReference type="ARBA" id="ARBA00004664"/>
    </source>
</evidence>
<dbReference type="SUPFAM" id="SSF51366">
    <property type="entry name" value="Ribulose-phoshate binding barrel"/>
    <property type="match status" value="1"/>
</dbReference>
<dbReference type="Proteomes" id="UP000324996">
    <property type="component" value="Unassembled WGS sequence"/>
</dbReference>
<comment type="pathway">
    <text evidence="2 9">Amino-acid biosynthesis; L-tryptophan biosynthesis; L-tryptophan from chorismate: step 3/5.</text>
</comment>
<sequence length="211" mass="22517">MSVLVKICGVSSIAALDAAAEGGAAWVGFVFFPPSPRYVDARLARDLADYARGKGLETVGVYVDPDDHLLKETAVAVDWVQLHGTESPERAMAIGRTFARKIIKAIPIRAADDIRLAKAYEQAAQMILFDAKPPPGHKLPGGNGHSFEWSLMRDYRSSLPWMLSGGLDRDNLEAAVAASGALIADVSSGIETAPGVKSVEKITDFLSSHAN</sequence>
<name>A0A5A7NAE4_9PROT</name>
<gene>
    <name evidence="9 11" type="primary">trpF</name>
    <name evidence="11" type="ORF">JCM17846_23860</name>
</gene>
<feature type="domain" description="N-(5'phosphoribosyl) anthranilate isomerase (PRAI)" evidence="10">
    <location>
        <begin position="5"/>
        <end position="206"/>
    </location>
</feature>
<evidence type="ECO:0000313" key="11">
    <source>
        <dbReference type="EMBL" id="GER04704.1"/>
    </source>
</evidence>
<keyword evidence="8 9" id="KW-0413">Isomerase</keyword>
<evidence type="ECO:0000313" key="12">
    <source>
        <dbReference type="Proteomes" id="UP000324996"/>
    </source>
</evidence>
<evidence type="ECO:0000259" key="10">
    <source>
        <dbReference type="Pfam" id="PF00697"/>
    </source>
</evidence>
<keyword evidence="7 9" id="KW-0057">Aromatic amino acid biosynthesis</keyword>
<dbReference type="Gene3D" id="3.20.20.70">
    <property type="entry name" value="Aldolase class I"/>
    <property type="match status" value="1"/>
</dbReference>
<dbReference type="PANTHER" id="PTHR42894">
    <property type="entry name" value="N-(5'-PHOSPHORIBOSYL)ANTHRANILATE ISOMERASE"/>
    <property type="match status" value="1"/>
</dbReference>
<evidence type="ECO:0000256" key="8">
    <source>
        <dbReference type="ARBA" id="ARBA00023235"/>
    </source>
</evidence>
<dbReference type="InterPro" id="IPR011060">
    <property type="entry name" value="RibuloseP-bd_barrel"/>
</dbReference>
<evidence type="ECO:0000256" key="9">
    <source>
        <dbReference type="HAMAP-Rule" id="MF_00135"/>
    </source>
</evidence>
<comment type="catalytic activity">
    <reaction evidence="1 9">
        <text>N-(5-phospho-beta-D-ribosyl)anthranilate = 1-(2-carboxyphenylamino)-1-deoxy-D-ribulose 5-phosphate</text>
        <dbReference type="Rhea" id="RHEA:21540"/>
        <dbReference type="ChEBI" id="CHEBI:18277"/>
        <dbReference type="ChEBI" id="CHEBI:58613"/>
        <dbReference type="EC" id="5.3.1.24"/>
    </reaction>
</comment>
<proteinExistence type="inferred from homology"/>
<evidence type="ECO:0000256" key="4">
    <source>
        <dbReference type="ARBA" id="ARBA00022272"/>
    </source>
</evidence>
<evidence type="ECO:0000256" key="6">
    <source>
        <dbReference type="ARBA" id="ARBA00022822"/>
    </source>
</evidence>
<reference evidence="11 12" key="1">
    <citation type="submission" date="2019-09" db="EMBL/GenBank/DDBJ databases">
        <title>NBRP : Genome information of microbial organism related human and environment.</title>
        <authorList>
            <person name="Hattori M."/>
            <person name="Oshima K."/>
            <person name="Inaba H."/>
            <person name="Suda W."/>
            <person name="Sakamoto M."/>
            <person name="Iino T."/>
            <person name="Kitahara M."/>
            <person name="Oshida Y."/>
            <person name="Iida T."/>
            <person name="Kudo T."/>
            <person name="Itoh T."/>
            <person name="Ohkuma M."/>
        </authorList>
    </citation>
    <scope>NUCLEOTIDE SEQUENCE [LARGE SCALE GENOMIC DNA]</scope>
    <source>
        <strain evidence="11 12">Q-1</strain>
    </source>
</reference>
<dbReference type="HAMAP" id="MF_00135">
    <property type="entry name" value="PRAI"/>
    <property type="match status" value="1"/>
</dbReference>
<dbReference type="EMBL" id="BKCN01000013">
    <property type="protein sequence ID" value="GER04704.1"/>
    <property type="molecule type" value="Genomic_DNA"/>
</dbReference>
<dbReference type="Pfam" id="PF00697">
    <property type="entry name" value="PRAI"/>
    <property type="match status" value="1"/>
</dbReference>
<protein>
    <recommendedName>
        <fullName evidence="4 9">N-(5'-phosphoribosyl)anthranilate isomerase</fullName>
        <shortName evidence="9">PRAI</shortName>
        <ecNumber evidence="3 9">5.3.1.24</ecNumber>
    </recommendedName>
</protein>
<accession>A0A5A7NAE4</accession>
<dbReference type="EC" id="5.3.1.24" evidence="3 9"/>
<dbReference type="InterPro" id="IPR001240">
    <property type="entry name" value="PRAI_dom"/>
</dbReference>
<dbReference type="PANTHER" id="PTHR42894:SF1">
    <property type="entry name" value="N-(5'-PHOSPHORIBOSYL)ANTHRANILATE ISOMERASE"/>
    <property type="match status" value="1"/>
</dbReference>
<evidence type="ECO:0000256" key="7">
    <source>
        <dbReference type="ARBA" id="ARBA00023141"/>
    </source>
</evidence>
<comment type="caution">
    <text evidence="11">The sequence shown here is derived from an EMBL/GenBank/DDBJ whole genome shotgun (WGS) entry which is preliminary data.</text>
</comment>
<dbReference type="UniPathway" id="UPA00035">
    <property type="reaction ID" value="UER00042"/>
</dbReference>
<dbReference type="GO" id="GO:0000162">
    <property type="term" value="P:L-tryptophan biosynthetic process"/>
    <property type="evidence" value="ECO:0007669"/>
    <property type="project" value="UniProtKB-UniRule"/>
</dbReference>
<keyword evidence="5 9" id="KW-0028">Amino-acid biosynthesis</keyword>